<organism evidence="3 4">
    <name type="scientific">Digitaria exilis</name>
    <dbReference type="NCBI Taxonomy" id="1010633"/>
    <lineage>
        <taxon>Eukaryota</taxon>
        <taxon>Viridiplantae</taxon>
        <taxon>Streptophyta</taxon>
        <taxon>Embryophyta</taxon>
        <taxon>Tracheophyta</taxon>
        <taxon>Spermatophyta</taxon>
        <taxon>Magnoliopsida</taxon>
        <taxon>Liliopsida</taxon>
        <taxon>Poales</taxon>
        <taxon>Poaceae</taxon>
        <taxon>PACMAD clade</taxon>
        <taxon>Panicoideae</taxon>
        <taxon>Panicodae</taxon>
        <taxon>Paniceae</taxon>
        <taxon>Anthephorinae</taxon>
        <taxon>Digitaria</taxon>
    </lineage>
</organism>
<evidence type="ECO:0000313" key="3">
    <source>
        <dbReference type="EMBL" id="KAF8718160.1"/>
    </source>
</evidence>
<feature type="domain" description="Glycosyl transferase CAP10" evidence="2">
    <location>
        <begin position="261"/>
        <end position="568"/>
    </location>
</feature>
<name>A0A835EW74_9POAL</name>
<protein>
    <recommendedName>
        <fullName evidence="2">Glycosyl transferase CAP10 domain-containing protein</fullName>
    </recommendedName>
</protein>
<evidence type="ECO:0000256" key="1">
    <source>
        <dbReference type="SAM" id="MobiDB-lite"/>
    </source>
</evidence>
<proteinExistence type="predicted"/>
<evidence type="ECO:0000259" key="2">
    <source>
        <dbReference type="SMART" id="SM00672"/>
    </source>
</evidence>
<feature type="region of interest" description="Disordered" evidence="1">
    <location>
        <begin position="641"/>
        <end position="662"/>
    </location>
</feature>
<dbReference type="InterPro" id="IPR006598">
    <property type="entry name" value="CAP10"/>
</dbReference>
<dbReference type="PANTHER" id="PTHR12203:SF106">
    <property type="entry name" value="OS02G0642700 PROTEIN"/>
    <property type="match status" value="1"/>
</dbReference>
<accession>A0A835EW74</accession>
<comment type="caution">
    <text evidence="3">The sequence shown here is derived from an EMBL/GenBank/DDBJ whole genome shotgun (WGS) entry which is preliminary data.</text>
</comment>
<gene>
    <name evidence="3" type="ORF">HU200_025650</name>
</gene>
<dbReference type="InterPro" id="IPR051091">
    <property type="entry name" value="O-Glucosyltr/Glycosyltrsf_90"/>
</dbReference>
<reference evidence="3" key="1">
    <citation type="submission" date="2020-07" db="EMBL/GenBank/DDBJ databases">
        <title>Genome sequence and genetic diversity analysis of an under-domesticated orphan crop, white fonio (Digitaria exilis).</title>
        <authorList>
            <person name="Bennetzen J.L."/>
            <person name="Chen S."/>
            <person name="Ma X."/>
            <person name="Wang X."/>
            <person name="Yssel A.E.J."/>
            <person name="Chaluvadi S.R."/>
            <person name="Johnson M."/>
            <person name="Gangashetty P."/>
            <person name="Hamidou F."/>
            <person name="Sanogo M.D."/>
            <person name="Zwaenepoel A."/>
            <person name="Wallace J."/>
            <person name="Van De Peer Y."/>
            <person name="Van Deynze A."/>
        </authorList>
    </citation>
    <scope>NUCLEOTIDE SEQUENCE</scope>
    <source>
        <tissue evidence="3">Leaves</tissue>
    </source>
</reference>
<keyword evidence="4" id="KW-1185">Reference proteome</keyword>
<dbReference type="SMART" id="SM00672">
    <property type="entry name" value="CAP10"/>
    <property type="match status" value="1"/>
</dbReference>
<dbReference type="AlphaFoldDB" id="A0A835EW74"/>
<dbReference type="PANTHER" id="PTHR12203">
    <property type="entry name" value="KDEL LYS-ASP-GLU-LEU CONTAINING - RELATED"/>
    <property type="match status" value="1"/>
</dbReference>
<feature type="compositionally biased region" description="Basic and acidic residues" evidence="1">
    <location>
        <begin position="641"/>
        <end position="653"/>
    </location>
</feature>
<dbReference type="OrthoDB" id="202415at2759"/>
<sequence>MVDGRETTTTCSADHRAVDKRDHGYGAAGYNDCDAGRAAVEQRPRLFIVTGDDCYLPLLLRRRGRRPRVRSLDHHHRECCKVYIPPILNCKSSVNNESGSVALKAGRAILTATKTISIPAIPAAPPPPRPTYSLSCSAAPLPRDPEIPSNISQTLGLALSPNASSTSTCAAIPDPPPVPAAANASSACPAYFRFIHEDLHPWRAAGGITRAMVDRARATANFRLVVIRGRAYVERIAPAFQTRDLFTIWGILQLLRLYPGRVPDLDLMFDCVDWPVVHADQYEGENATVLPPLFRYCGDNETLDIVFPDWPEINIKPWDALQKELSSGNQRVKWMNREPYAYWKGNPDVAAKRQELVKCNVSGEQEWNARIYKQVLCFPCVALKLKCPILFSRVNFHHSAIRFHPITTFSMKRFRIGSKRSRLDTSSQICPVNAPIGMLLFKNFSCSVSNSDRISLSARYKIYIEGSAWSVSEKYILACDSMTLVVTPKYYDFYSRTLMPMQHYWPVQDDNKCSSIKHAVDWGNSHKQKAQGIGKQASNFIQKELSMDYVYDYMFHLLTEYAKLLRFKPTKPPEAVEVCSESLSCQAIGREKKFMGDSMVRSASDAGPCNLPPPFSPEEFKALQNRREKTSKQIEIWEQKASKPVDSKPRELHAFPSPKRFI</sequence>
<dbReference type="EMBL" id="JACEFO010001712">
    <property type="protein sequence ID" value="KAF8718160.1"/>
    <property type="molecule type" value="Genomic_DNA"/>
</dbReference>
<dbReference type="Pfam" id="PF05686">
    <property type="entry name" value="Glyco_transf_90"/>
    <property type="match status" value="2"/>
</dbReference>
<evidence type="ECO:0000313" key="4">
    <source>
        <dbReference type="Proteomes" id="UP000636709"/>
    </source>
</evidence>
<dbReference type="Proteomes" id="UP000636709">
    <property type="component" value="Unassembled WGS sequence"/>
</dbReference>